<dbReference type="GO" id="GO:0008270">
    <property type="term" value="F:zinc ion binding"/>
    <property type="evidence" value="ECO:0007669"/>
    <property type="project" value="UniProtKB-KW"/>
</dbReference>
<dbReference type="Gene3D" id="3.30.40.10">
    <property type="entry name" value="Zinc/RING finger domain, C3HC4 (zinc finger)"/>
    <property type="match status" value="1"/>
</dbReference>
<comment type="caution">
    <text evidence="7">The sequence shown here is derived from an EMBL/GenBank/DDBJ whole genome shotgun (WGS) entry which is preliminary data.</text>
</comment>
<evidence type="ECO:0000313" key="7">
    <source>
        <dbReference type="EMBL" id="KAF2091315.1"/>
    </source>
</evidence>
<accession>A0A9P4LZP3</accession>
<keyword evidence="1" id="KW-0479">Metal-binding</keyword>
<keyword evidence="5" id="KW-1133">Transmembrane helix</keyword>
<dbReference type="AlphaFoldDB" id="A0A9P4LZP3"/>
<dbReference type="SMART" id="SM00184">
    <property type="entry name" value="RING"/>
    <property type="match status" value="1"/>
</dbReference>
<feature type="transmembrane region" description="Helical" evidence="5">
    <location>
        <begin position="12"/>
        <end position="37"/>
    </location>
</feature>
<keyword evidence="5" id="KW-0812">Transmembrane</keyword>
<keyword evidence="3" id="KW-0862">Zinc</keyword>
<dbReference type="InterPro" id="IPR013083">
    <property type="entry name" value="Znf_RING/FYVE/PHD"/>
</dbReference>
<evidence type="ECO:0000256" key="5">
    <source>
        <dbReference type="SAM" id="Phobius"/>
    </source>
</evidence>
<sequence>MVFDTSKGTSGSAVAIVLPTVFAVILLMLIGVSVLLIPKLTKAASSAQDSTAKKRMLNLEKACRTQQFDDWCEKHVTEHPEYKTEHPVCTICLETIEDSANIRGLGCLHVFHQQCLDDWFSRWNEFCPLCHRPILPVVSKEVLKGKAKRTSTDTTDYSVASSV</sequence>
<dbReference type="InterPro" id="IPR011016">
    <property type="entry name" value="Znf_RING-CH"/>
</dbReference>
<keyword evidence="8" id="KW-1185">Reference proteome</keyword>
<keyword evidence="2 4" id="KW-0863">Zinc-finger</keyword>
<gene>
    <name evidence="7" type="ORF">K490DRAFT_62638</name>
</gene>
<dbReference type="SUPFAM" id="SSF57850">
    <property type="entry name" value="RING/U-box"/>
    <property type="match status" value="1"/>
</dbReference>
<keyword evidence="5" id="KW-0472">Membrane</keyword>
<organism evidence="7 8">
    <name type="scientific">Saccharata proteae CBS 121410</name>
    <dbReference type="NCBI Taxonomy" id="1314787"/>
    <lineage>
        <taxon>Eukaryota</taxon>
        <taxon>Fungi</taxon>
        <taxon>Dikarya</taxon>
        <taxon>Ascomycota</taxon>
        <taxon>Pezizomycotina</taxon>
        <taxon>Dothideomycetes</taxon>
        <taxon>Dothideomycetes incertae sedis</taxon>
        <taxon>Botryosphaeriales</taxon>
        <taxon>Saccharataceae</taxon>
        <taxon>Saccharata</taxon>
    </lineage>
</organism>
<dbReference type="InterPro" id="IPR044249">
    <property type="entry name" value="XERICO-like"/>
</dbReference>
<dbReference type="InterPro" id="IPR001841">
    <property type="entry name" value="Znf_RING"/>
</dbReference>
<evidence type="ECO:0000256" key="3">
    <source>
        <dbReference type="ARBA" id="ARBA00022833"/>
    </source>
</evidence>
<dbReference type="EMBL" id="ML978712">
    <property type="protein sequence ID" value="KAF2091315.1"/>
    <property type="molecule type" value="Genomic_DNA"/>
</dbReference>
<reference evidence="7" key="1">
    <citation type="journal article" date="2020" name="Stud. Mycol.">
        <title>101 Dothideomycetes genomes: a test case for predicting lifestyles and emergence of pathogens.</title>
        <authorList>
            <person name="Haridas S."/>
            <person name="Albert R."/>
            <person name="Binder M."/>
            <person name="Bloem J."/>
            <person name="Labutti K."/>
            <person name="Salamov A."/>
            <person name="Andreopoulos B."/>
            <person name="Baker S."/>
            <person name="Barry K."/>
            <person name="Bills G."/>
            <person name="Bluhm B."/>
            <person name="Cannon C."/>
            <person name="Castanera R."/>
            <person name="Culley D."/>
            <person name="Daum C."/>
            <person name="Ezra D."/>
            <person name="Gonzalez J."/>
            <person name="Henrissat B."/>
            <person name="Kuo A."/>
            <person name="Liang C."/>
            <person name="Lipzen A."/>
            <person name="Lutzoni F."/>
            <person name="Magnuson J."/>
            <person name="Mondo S."/>
            <person name="Nolan M."/>
            <person name="Ohm R."/>
            <person name="Pangilinan J."/>
            <person name="Park H.-J."/>
            <person name="Ramirez L."/>
            <person name="Alfaro M."/>
            <person name="Sun H."/>
            <person name="Tritt A."/>
            <person name="Yoshinaga Y."/>
            <person name="Zwiers L.-H."/>
            <person name="Turgeon B."/>
            <person name="Goodwin S."/>
            <person name="Spatafora J."/>
            <person name="Crous P."/>
            <person name="Grigoriev I."/>
        </authorList>
    </citation>
    <scope>NUCLEOTIDE SEQUENCE</scope>
    <source>
        <strain evidence="7">CBS 121410</strain>
    </source>
</reference>
<proteinExistence type="predicted"/>
<evidence type="ECO:0000313" key="8">
    <source>
        <dbReference type="Proteomes" id="UP000799776"/>
    </source>
</evidence>
<dbReference type="OrthoDB" id="8062037at2759"/>
<dbReference type="PANTHER" id="PTHR47258:SF1">
    <property type="entry name" value="E3 UBIQUITIN-PROTEIN LIGASE XERICO-RELATED"/>
    <property type="match status" value="1"/>
</dbReference>
<evidence type="ECO:0000259" key="6">
    <source>
        <dbReference type="PROSITE" id="PS50089"/>
    </source>
</evidence>
<dbReference type="PANTHER" id="PTHR47258">
    <property type="match status" value="1"/>
</dbReference>
<dbReference type="PROSITE" id="PS50089">
    <property type="entry name" value="ZF_RING_2"/>
    <property type="match status" value="1"/>
</dbReference>
<feature type="domain" description="RING-type" evidence="6">
    <location>
        <begin position="89"/>
        <end position="131"/>
    </location>
</feature>
<evidence type="ECO:0000256" key="1">
    <source>
        <dbReference type="ARBA" id="ARBA00022723"/>
    </source>
</evidence>
<evidence type="ECO:0000256" key="4">
    <source>
        <dbReference type="PROSITE-ProRule" id="PRU00175"/>
    </source>
</evidence>
<dbReference type="Pfam" id="PF13639">
    <property type="entry name" value="zf-RING_2"/>
    <property type="match status" value="1"/>
</dbReference>
<dbReference type="Proteomes" id="UP000799776">
    <property type="component" value="Unassembled WGS sequence"/>
</dbReference>
<name>A0A9P4LZP3_9PEZI</name>
<protein>
    <recommendedName>
        <fullName evidence="6">RING-type domain-containing protein</fullName>
    </recommendedName>
</protein>
<evidence type="ECO:0000256" key="2">
    <source>
        <dbReference type="ARBA" id="ARBA00022771"/>
    </source>
</evidence>
<dbReference type="SMART" id="SM00744">
    <property type="entry name" value="RINGv"/>
    <property type="match status" value="1"/>
</dbReference>